<gene>
    <name evidence="4" type="ORF">FD46_GL000488</name>
</gene>
<dbReference type="PIRSF" id="PIRSF005900">
    <property type="entry name" value="Dps"/>
    <property type="match status" value="1"/>
</dbReference>
<dbReference type="InterPro" id="IPR008331">
    <property type="entry name" value="Ferritin_DPS_dom"/>
</dbReference>
<dbReference type="PANTHER" id="PTHR42932:SF1">
    <property type="entry name" value="GENERAL STRESS PROTEIN 20U"/>
    <property type="match status" value="1"/>
</dbReference>
<organism evidence="4 5">
    <name type="scientific">Liquorilactobacillus oeni DSM 19972</name>
    <dbReference type="NCBI Taxonomy" id="1423777"/>
    <lineage>
        <taxon>Bacteria</taxon>
        <taxon>Bacillati</taxon>
        <taxon>Bacillota</taxon>
        <taxon>Bacilli</taxon>
        <taxon>Lactobacillales</taxon>
        <taxon>Lactobacillaceae</taxon>
        <taxon>Liquorilactobacillus</taxon>
    </lineage>
</organism>
<dbReference type="GO" id="GO:0008199">
    <property type="term" value="F:ferric iron binding"/>
    <property type="evidence" value="ECO:0007669"/>
    <property type="project" value="InterPro"/>
</dbReference>
<dbReference type="Pfam" id="PF00210">
    <property type="entry name" value="Ferritin"/>
    <property type="match status" value="1"/>
</dbReference>
<comment type="similarity">
    <text evidence="1 2">Belongs to the Dps family.</text>
</comment>
<evidence type="ECO:0000313" key="5">
    <source>
        <dbReference type="Proteomes" id="UP000051686"/>
    </source>
</evidence>
<dbReference type="Proteomes" id="UP000051686">
    <property type="component" value="Unassembled WGS sequence"/>
</dbReference>
<dbReference type="GO" id="GO:0016722">
    <property type="term" value="F:oxidoreductase activity, acting on metal ions"/>
    <property type="evidence" value="ECO:0007669"/>
    <property type="project" value="InterPro"/>
</dbReference>
<dbReference type="STRING" id="1423777.FD46_GL000488"/>
<proteinExistence type="inferred from homology"/>
<sequence>MMNIKEYSYPKTLTQLNQLLADLSQLKNNVQQVHWYMRGHNFFSLHPLMDEYSEQLAEQTDTLGERIIALGGSPFATIKEFIDNTGLPDEKISFAEFTLPELITRLLKQFKYLRDQYQKGIEITDSEKDFPTQDILNGYKSDLDKIIWMLSAYLNEDPLD</sequence>
<dbReference type="OrthoDB" id="9797023at2"/>
<dbReference type="PRINTS" id="PR01346">
    <property type="entry name" value="HELNAPAPROT"/>
</dbReference>
<dbReference type="PATRIC" id="fig|1423777.3.peg.510"/>
<feature type="domain" description="Ferritin/DPS" evidence="3">
    <location>
        <begin position="14"/>
        <end position="156"/>
    </location>
</feature>
<evidence type="ECO:0000256" key="1">
    <source>
        <dbReference type="ARBA" id="ARBA00009497"/>
    </source>
</evidence>
<protein>
    <submittedName>
        <fullName evidence="4">Ferritin Dps family protein</fullName>
    </submittedName>
</protein>
<evidence type="ECO:0000259" key="3">
    <source>
        <dbReference type="Pfam" id="PF00210"/>
    </source>
</evidence>
<dbReference type="EMBL" id="AZEH01000020">
    <property type="protein sequence ID" value="KRL05737.1"/>
    <property type="molecule type" value="Genomic_DNA"/>
</dbReference>
<accession>A0A0R1MD65</accession>
<dbReference type="PANTHER" id="PTHR42932">
    <property type="entry name" value="GENERAL STRESS PROTEIN 20U"/>
    <property type="match status" value="1"/>
</dbReference>
<keyword evidence="5" id="KW-1185">Reference proteome</keyword>
<dbReference type="InterPro" id="IPR002177">
    <property type="entry name" value="DPS_DNA-bd"/>
</dbReference>
<dbReference type="PROSITE" id="PS00818">
    <property type="entry name" value="DPS_1"/>
    <property type="match status" value="1"/>
</dbReference>
<dbReference type="SUPFAM" id="SSF47240">
    <property type="entry name" value="Ferritin-like"/>
    <property type="match status" value="1"/>
</dbReference>
<evidence type="ECO:0000256" key="2">
    <source>
        <dbReference type="RuleBase" id="RU003875"/>
    </source>
</evidence>
<dbReference type="Gene3D" id="1.20.1260.10">
    <property type="match status" value="1"/>
</dbReference>
<name>A0A0R1MD65_9LACO</name>
<dbReference type="AlphaFoldDB" id="A0A0R1MD65"/>
<comment type="caution">
    <text evidence="4">The sequence shown here is derived from an EMBL/GenBank/DDBJ whole genome shotgun (WGS) entry which is preliminary data.</text>
</comment>
<dbReference type="InterPro" id="IPR023188">
    <property type="entry name" value="DPS_DNA-bd_CS"/>
</dbReference>
<evidence type="ECO:0000313" key="4">
    <source>
        <dbReference type="EMBL" id="KRL05737.1"/>
    </source>
</evidence>
<dbReference type="CDD" id="cd01043">
    <property type="entry name" value="DPS"/>
    <property type="match status" value="1"/>
</dbReference>
<dbReference type="InterPro" id="IPR012347">
    <property type="entry name" value="Ferritin-like"/>
</dbReference>
<reference evidence="4 5" key="1">
    <citation type="journal article" date="2015" name="Genome Announc.">
        <title>Expanding the biotechnology potential of lactobacilli through comparative genomics of 213 strains and associated genera.</title>
        <authorList>
            <person name="Sun Z."/>
            <person name="Harris H.M."/>
            <person name="McCann A."/>
            <person name="Guo C."/>
            <person name="Argimon S."/>
            <person name="Zhang W."/>
            <person name="Yang X."/>
            <person name="Jeffery I.B."/>
            <person name="Cooney J.C."/>
            <person name="Kagawa T.F."/>
            <person name="Liu W."/>
            <person name="Song Y."/>
            <person name="Salvetti E."/>
            <person name="Wrobel A."/>
            <person name="Rasinkangas P."/>
            <person name="Parkhill J."/>
            <person name="Rea M.C."/>
            <person name="O'Sullivan O."/>
            <person name="Ritari J."/>
            <person name="Douillard F.P."/>
            <person name="Paul Ross R."/>
            <person name="Yang R."/>
            <person name="Briner A.E."/>
            <person name="Felis G.E."/>
            <person name="de Vos W.M."/>
            <person name="Barrangou R."/>
            <person name="Klaenhammer T.R."/>
            <person name="Caufield P.W."/>
            <person name="Cui Y."/>
            <person name="Zhang H."/>
            <person name="O'Toole P.W."/>
        </authorList>
    </citation>
    <scope>NUCLEOTIDE SEQUENCE [LARGE SCALE GENOMIC DNA]</scope>
    <source>
        <strain evidence="4 5">DSM 19972</strain>
    </source>
</reference>
<dbReference type="InterPro" id="IPR009078">
    <property type="entry name" value="Ferritin-like_SF"/>
</dbReference>